<reference evidence="2 4" key="1">
    <citation type="journal article" date="2011" name="Nature">
        <title>The Medicago genome provides insight into the evolution of rhizobial symbioses.</title>
        <authorList>
            <person name="Young N.D."/>
            <person name="Debelle F."/>
            <person name="Oldroyd G.E."/>
            <person name="Geurts R."/>
            <person name="Cannon S.B."/>
            <person name="Udvardi M.K."/>
            <person name="Benedito V.A."/>
            <person name="Mayer K.F."/>
            <person name="Gouzy J."/>
            <person name="Schoof H."/>
            <person name="Van de Peer Y."/>
            <person name="Proost S."/>
            <person name="Cook D.R."/>
            <person name="Meyers B.C."/>
            <person name="Spannagl M."/>
            <person name="Cheung F."/>
            <person name="De Mita S."/>
            <person name="Krishnakumar V."/>
            <person name="Gundlach H."/>
            <person name="Zhou S."/>
            <person name="Mudge J."/>
            <person name="Bharti A.K."/>
            <person name="Murray J.D."/>
            <person name="Naoumkina M.A."/>
            <person name="Rosen B."/>
            <person name="Silverstein K.A."/>
            <person name="Tang H."/>
            <person name="Rombauts S."/>
            <person name="Zhao P.X."/>
            <person name="Zhou P."/>
            <person name="Barbe V."/>
            <person name="Bardou P."/>
            <person name="Bechner M."/>
            <person name="Bellec A."/>
            <person name="Berger A."/>
            <person name="Berges H."/>
            <person name="Bidwell S."/>
            <person name="Bisseling T."/>
            <person name="Choisne N."/>
            <person name="Couloux A."/>
            <person name="Denny R."/>
            <person name="Deshpande S."/>
            <person name="Dai X."/>
            <person name="Doyle J.J."/>
            <person name="Dudez A.M."/>
            <person name="Farmer A.D."/>
            <person name="Fouteau S."/>
            <person name="Franken C."/>
            <person name="Gibelin C."/>
            <person name="Gish J."/>
            <person name="Goldstein S."/>
            <person name="Gonzalez A.J."/>
            <person name="Green P.J."/>
            <person name="Hallab A."/>
            <person name="Hartog M."/>
            <person name="Hua A."/>
            <person name="Humphray S.J."/>
            <person name="Jeong D.H."/>
            <person name="Jing Y."/>
            <person name="Jocker A."/>
            <person name="Kenton S.M."/>
            <person name="Kim D.J."/>
            <person name="Klee K."/>
            <person name="Lai H."/>
            <person name="Lang C."/>
            <person name="Lin S."/>
            <person name="Macmil S.L."/>
            <person name="Magdelenat G."/>
            <person name="Matthews L."/>
            <person name="McCorrison J."/>
            <person name="Monaghan E.L."/>
            <person name="Mun J.H."/>
            <person name="Najar F.Z."/>
            <person name="Nicholson C."/>
            <person name="Noirot C."/>
            <person name="O'Bleness M."/>
            <person name="Paule C.R."/>
            <person name="Poulain J."/>
            <person name="Prion F."/>
            <person name="Qin B."/>
            <person name="Qu C."/>
            <person name="Retzel E.F."/>
            <person name="Riddle C."/>
            <person name="Sallet E."/>
            <person name="Samain S."/>
            <person name="Samson N."/>
            <person name="Sanders I."/>
            <person name="Saurat O."/>
            <person name="Scarpelli C."/>
            <person name="Schiex T."/>
            <person name="Segurens B."/>
            <person name="Severin A.J."/>
            <person name="Sherrier D.J."/>
            <person name="Shi R."/>
            <person name="Sims S."/>
            <person name="Singer S.R."/>
            <person name="Sinharoy S."/>
            <person name="Sterck L."/>
            <person name="Viollet A."/>
            <person name="Wang B.B."/>
            <person name="Wang K."/>
            <person name="Wang M."/>
            <person name="Wang X."/>
            <person name="Warfsmann J."/>
            <person name="Weissenbach J."/>
            <person name="White D.D."/>
            <person name="White J.D."/>
            <person name="Wiley G.B."/>
            <person name="Wincker P."/>
            <person name="Xing Y."/>
            <person name="Yang L."/>
            <person name="Yao Z."/>
            <person name="Ying F."/>
            <person name="Zhai J."/>
            <person name="Zhou L."/>
            <person name="Zuber A."/>
            <person name="Denarie J."/>
            <person name="Dixon R.A."/>
            <person name="May G.D."/>
            <person name="Schwartz D.C."/>
            <person name="Rogers J."/>
            <person name="Quetier F."/>
            <person name="Town C.D."/>
            <person name="Roe B.A."/>
        </authorList>
    </citation>
    <scope>NUCLEOTIDE SEQUENCE [LARGE SCALE GENOMIC DNA]</scope>
    <source>
        <strain evidence="2">A17</strain>
        <strain evidence="3 4">cv. Jemalong A17</strain>
    </source>
</reference>
<gene>
    <name evidence="2" type="ordered locus">MTR_1g057320</name>
</gene>
<name>A0A072VIT0_MEDTR</name>
<keyword evidence="4" id="KW-1185">Reference proteome</keyword>
<protein>
    <submittedName>
        <fullName evidence="2">Transmembrane protein, putative</fullName>
    </submittedName>
</protein>
<organism evidence="2 4">
    <name type="scientific">Medicago truncatula</name>
    <name type="common">Barrel medic</name>
    <name type="synonym">Medicago tribuloides</name>
    <dbReference type="NCBI Taxonomy" id="3880"/>
    <lineage>
        <taxon>Eukaryota</taxon>
        <taxon>Viridiplantae</taxon>
        <taxon>Streptophyta</taxon>
        <taxon>Embryophyta</taxon>
        <taxon>Tracheophyta</taxon>
        <taxon>Spermatophyta</taxon>
        <taxon>Magnoliopsida</taxon>
        <taxon>eudicotyledons</taxon>
        <taxon>Gunneridae</taxon>
        <taxon>Pentapetalae</taxon>
        <taxon>rosids</taxon>
        <taxon>fabids</taxon>
        <taxon>Fabales</taxon>
        <taxon>Fabaceae</taxon>
        <taxon>Papilionoideae</taxon>
        <taxon>50 kb inversion clade</taxon>
        <taxon>NPAAA clade</taxon>
        <taxon>Hologalegina</taxon>
        <taxon>IRL clade</taxon>
        <taxon>Trifolieae</taxon>
        <taxon>Medicago</taxon>
    </lineage>
</organism>
<accession>A0A072VIT0</accession>
<dbReference type="Proteomes" id="UP000002051">
    <property type="component" value="Unassembled WGS sequence"/>
</dbReference>
<dbReference type="EnsemblPlants" id="KEH41909">
    <property type="protein sequence ID" value="KEH41909"/>
    <property type="gene ID" value="MTR_1g057320"/>
</dbReference>
<sequence length="84" mass="9724">MRDEVRAWLEKLSNIMETKALMIPFFVYMVTYEGNLVNILEKHSAKNQESELENLGRESNEGFSTFIHISVFRTLGLGKEENAK</sequence>
<proteinExistence type="predicted"/>
<keyword evidence="1" id="KW-1133">Transmembrane helix</keyword>
<keyword evidence="1" id="KW-0472">Membrane</keyword>
<dbReference type="EMBL" id="CM001217">
    <property type="protein sequence ID" value="KEH41909.1"/>
    <property type="molecule type" value="Genomic_DNA"/>
</dbReference>
<dbReference type="AlphaFoldDB" id="A0A072VIT0"/>
<feature type="transmembrane region" description="Helical" evidence="1">
    <location>
        <begin position="20"/>
        <end position="40"/>
    </location>
</feature>
<evidence type="ECO:0000313" key="3">
    <source>
        <dbReference type="EnsemblPlants" id="KEH41909"/>
    </source>
</evidence>
<evidence type="ECO:0000313" key="2">
    <source>
        <dbReference type="EMBL" id="KEH41909.1"/>
    </source>
</evidence>
<evidence type="ECO:0000256" key="1">
    <source>
        <dbReference type="SAM" id="Phobius"/>
    </source>
</evidence>
<keyword evidence="1 2" id="KW-0812">Transmembrane</keyword>
<reference evidence="2 4" key="2">
    <citation type="journal article" date="2014" name="BMC Genomics">
        <title>An improved genome release (version Mt4.0) for the model legume Medicago truncatula.</title>
        <authorList>
            <person name="Tang H."/>
            <person name="Krishnakumar V."/>
            <person name="Bidwell S."/>
            <person name="Rosen B."/>
            <person name="Chan A."/>
            <person name="Zhou S."/>
            <person name="Gentzbittel L."/>
            <person name="Childs K.L."/>
            <person name="Yandell M."/>
            <person name="Gundlach H."/>
            <person name="Mayer K.F."/>
            <person name="Schwartz D.C."/>
            <person name="Town C.D."/>
        </authorList>
    </citation>
    <scope>GENOME REANNOTATION</scope>
    <source>
        <strain evidence="2">A17</strain>
        <strain evidence="3 4">cv. Jemalong A17</strain>
    </source>
</reference>
<dbReference type="HOGENOM" id="CLU_2530843_0_0_1"/>
<reference evidence="3" key="3">
    <citation type="submission" date="2015-04" db="UniProtKB">
        <authorList>
            <consortium name="EnsemblPlants"/>
        </authorList>
    </citation>
    <scope>IDENTIFICATION</scope>
    <source>
        <strain evidence="3">cv. Jemalong A17</strain>
    </source>
</reference>
<evidence type="ECO:0000313" key="4">
    <source>
        <dbReference type="Proteomes" id="UP000002051"/>
    </source>
</evidence>